<name>A0A7X7LX73_9RHOO</name>
<dbReference type="InterPro" id="IPR000182">
    <property type="entry name" value="GNAT_dom"/>
</dbReference>
<reference evidence="2 3" key="1">
    <citation type="journal article" date="2020" name="Biotechnol. Biofuels">
        <title>New insights from the biogas microbiome by comprehensive genome-resolved metagenomics of nearly 1600 species originating from multiple anaerobic digesters.</title>
        <authorList>
            <person name="Campanaro S."/>
            <person name="Treu L."/>
            <person name="Rodriguez-R L.M."/>
            <person name="Kovalovszki A."/>
            <person name="Ziels R.M."/>
            <person name="Maus I."/>
            <person name="Zhu X."/>
            <person name="Kougias P.G."/>
            <person name="Basile A."/>
            <person name="Luo G."/>
            <person name="Schluter A."/>
            <person name="Konstantinidis K.T."/>
            <person name="Angelidaki I."/>
        </authorList>
    </citation>
    <scope>NUCLEOTIDE SEQUENCE [LARGE SCALE GENOMIC DNA]</scope>
    <source>
        <strain evidence="2">AS06rmzACSIP_256</strain>
    </source>
</reference>
<dbReference type="GO" id="GO:0016747">
    <property type="term" value="F:acyltransferase activity, transferring groups other than amino-acyl groups"/>
    <property type="evidence" value="ECO:0007669"/>
    <property type="project" value="InterPro"/>
</dbReference>
<dbReference type="PROSITE" id="PS51186">
    <property type="entry name" value="GNAT"/>
    <property type="match status" value="1"/>
</dbReference>
<comment type="caution">
    <text evidence="2">The sequence shown here is derived from an EMBL/GenBank/DDBJ whole genome shotgun (WGS) entry which is preliminary data.</text>
</comment>
<organism evidence="2 3">
    <name type="scientific">Thauera phenolivorans</name>
    <dbReference type="NCBI Taxonomy" id="1792543"/>
    <lineage>
        <taxon>Bacteria</taxon>
        <taxon>Pseudomonadati</taxon>
        <taxon>Pseudomonadota</taxon>
        <taxon>Betaproteobacteria</taxon>
        <taxon>Rhodocyclales</taxon>
        <taxon>Zoogloeaceae</taxon>
        <taxon>Thauera</taxon>
    </lineage>
</organism>
<dbReference type="Pfam" id="PF21926">
    <property type="entry name" value="FeeM"/>
    <property type="match status" value="1"/>
</dbReference>
<feature type="domain" description="N-acetyltransferase" evidence="1">
    <location>
        <begin position="53"/>
        <end position="217"/>
    </location>
</feature>
<dbReference type="Gene3D" id="3.40.630.30">
    <property type="match status" value="1"/>
</dbReference>
<dbReference type="AlphaFoldDB" id="A0A7X7LX73"/>
<evidence type="ECO:0000259" key="1">
    <source>
        <dbReference type="PROSITE" id="PS51186"/>
    </source>
</evidence>
<evidence type="ECO:0000313" key="3">
    <source>
        <dbReference type="Proteomes" id="UP000536534"/>
    </source>
</evidence>
<protein>
    <submittedName>
        <fullName evidence="2">Long-chain N-acyl amino acid synthase</fullName>
    </submittedName>
</protein>
<gene>
    <name evidence="2" type="ORF">GX576_11560</name>
</gene>
<dbReference type="InterPro" id="IPR016181">
    <property type="entry name" value="Acyl_CoA_acyltransferase"/>
</dbReference>
<dbReference type="RefSeq" id="WP_158014401.1">
    <property type="nucleotide sequence ID" value="NZ_MBFM01000004.1"/>
</dbReference>
<dbReference type="Proteomes" id="UP000536534">
    <property type="component" value="Unassembled WGS sequence"/>
</dbReference>
<dbReference type="EMBL" id="JAAYYV010000312">
    <property type="protein sequence ID" value="NLF55009.1"/>
    <property type="molecule type" value="Genomic_DNA"/>
</dbReference>
<evidence type="ECO:0000313" key="2">
    <source>
        <dbReference type="EMBL" id="NLF55009.1"/>
    </source>
</evidence>
<accession>A0A7X7LX73</accession>
<proteinExistence type="predicted"/>
<dbReference type="OrthoDB" id="9783696at2"/>
<dbReference type="SUPFAM" id="SSF55729">
    <property type="entry name" value="Acyl-CoA N-acyltransferases (Nat)"/>
    <property type="match status" value="1"/>
</dbReference>
<dbReference type="InterPro" id="IPR054597">
    <property type="entry name" value="FeeM_cat"/>
</dbReference>
<sequence>MSSSTSHLFDPPFLTDPEASPWCFSARAGILPLAPRSGRLNSNFNLERDGYRILIADEKHELKTHISRLIERMYQSRGLMSYHTELPEHDGHTTIVACKDDHPFATLALGLETEDGLLADVLYRKEIDAVRARGGRVCEVSRLAMDPEHASQEVFGSMVQVLYVLVRMVHRLTDIFIEVHPRHAAFYKRLLGCRVAGPERTCPRVGAPAVLMHLPGATIDALFSDPNARDHATRSLYRSFSAPAELFSLHRQLVGH</sequence>